<name>A0A7D6BEY2_FERL1</name>
<dbReference type="EMBL" id="CP058998">
    <property type="protein sequence ID" value="QLJ52360.1"/>
    <property type="molecule type" value="Genomic_DNA"/>
</dbReference>
<evidence type="ECO:0000313" key="2">
    <source>
        <dbReference type="EMBL" id="QLJ52360.1"/>
    </source>
</evidence>
<organism evidence="2 3">
    <name type="scientific">Fermentimicrarchaeum limneticum</name>
    <dbReference type="NCBI Taxonomy" id="2795018"/>
    <lineage>
        <taxon>Archaea</taxon>
        <taxon>Candidatus Micrarchaeota</taxon>
        <taxon>Candidatus Fermentimicrarchaeales</taxon>
        <taxon>Candidatus Fermentimicrarchaeaceae</taxon>
        <taxon>Candidatus Fermentimicrarchaeum</taxon>
    </lineage>
</organism>
<feature type="transmembrane region" description="Helical" evidence="1">
    <location>
        <begin position="12"/>
        <end position="31"/>
    </location>
</feature>
<reference evidence="3" key="1">
    <citation type="submission" date="2020-07" db="EMBL/GenBank/DDBJ databases">
        <title>Metabolic diversity and evolutionary history of the archaeal phylum ###Micrarchaeota### uncovered from a freshwater lake metagenome.</title>
        <authorList>
            <person name="Kadnikov V.V."/>
            <person name="Savvichev A.S."/>
            <person name="Mardanov A.V."/>
            <person name="Beletsky A.V."/>
            <person name="Chupakov A.V."/>
            <person name="Kokryatskaya N.M."/>
            <person name="Pimenov N.V."/>
            <person name="Ravin N.V."/>
        </authorList>
    </citation>
    <scope>NUCLEOTIDE SEQUENCE [LARGE SCALE GENOMIC DNA]</scope>
</reference>
<gene>
    <name evidence="2" type="ORF">Sv326_0185</name>
</gene>
<evidence type="ECO:0000313" key="3">
    <source>
        <dbReference type="Proteomes" id="UP000510821"/>
    </source>
</evidence>
<accession>A0A7D6BEY2</accession>
<sequence length="153" mass="16696">MRWRGQASTEIMITVAFVVTIMFPLLLIAYLQSTNVSDQLGVQQAQQTVTKIANYADVVGAQGYPSRISIQVFMPPNIENITVGNSSNGVGHELIINLRTTSGVTQVVGLTLTKVAGDLSTIARPGTYFIKIYAEDNCTQVDPLQDCVYIERV</sequence>
<keyword evidence="1" id="KW-0472">Membrane</keyword>
<protein>
    <submittedName>
        <fullName evidence="2">Uncharacterized protein</fullName>
    </submittedName>
</protein>
<dbReference type="AlphaFoldDB" id="A0A7D6BEY2"/>
<dbReference type="Proteomes" id="UP000510821">
    <property type="component" value="Chromosome"/>
</dbReference>
<proteinExistence type="predicted"/>
<keyword evidence="1" id="KW-1133">Transmembrane helix</keyword>
<evidence type="ECO:0000256" key="1">
    <source>
        <dbReference type="SAM" id="Phobius"/>
    </source>
</evidence>
<dbReference type="KEGG" id="flt:Sv326_0185"/>
<keyword evidence="1" id="KW-0812">Transmembrane</keyword>